<proteinExistence type="predicted"/>
<name>A0A392TSF9_9FABA</name>
<accession>A0A392TSF9</accession>
<organism evidence="2 3">
    <name type="scientific">Trifolium medium</name>
    <dbReference type="NCBI Taxonomy" id="97028"/>
    <lineage>
        <taxon>Eukaryota</taxon>
        <taxon>Viridiplantae</taxon>
        <taxon>Streptophyta</taxon>
        <taxon>Embryophyta</taxon>
        <taxon>Tracheophyta</taxon>
        <taxon>Spermatophyta</taxon>
        <taxon>Magnoliopsida</taxon>
        <taxon>eudicotyledons</taxon>
        <taxon>Gunneridae</taxon>
        <taxon>Pentapetalae</taxon>
        <taxon>rosids</taxon>
        <taxon>fabids</taxon>
        <taxon>Fabales</taxon>
        <taxon>Fabaceae</taxon>
        <taxon>Papilionoideae</taxon>
        <taxon>50 kb inversion clade</taxon>
        <taxon>NPAAA clade</taxon>
        <taxon>Hologalegina</taxon>
        <taxon>IRL clade</taxon>
        <taxon>Trifolieae</taxon>
        <taxon>Trifolium</taxon>
    </lineage>
</organism>
<evidence type="ECO:0000313" key="3">
    <source>
        <dbReference type="Proteomes" id="UP000265520"/>
    </source>
</evidence>
<feature type="non-terminal residue" evidence="2">
    <location>
        <position position="86"/>
    </location>
</feature>
<comment type="caution">
    <text evidence="2">The sequence shown here is derived from an EMBL/GenBank/DDBJ whole genome shotgun (WGS) entry which is preliminary data.</text>
</comment>
<evidence type="ECO:0000313" key="2">
    <source>
        <dbReference type="EMBL" id="MCI62815.1"/>
    </source>
</evidence>
<reference evidence="2 3" key="1">
    <citation type="journal article" date="2018" name="Front. Plant Sci.">
        <title>Red Clover (Trifolium pratense) and Zigzag Clover (T. medium) - A Picture of Genomic Similarities and Differences.</title>
        <authorList>
            <person name="Dluhosova J."/>
            <person name="Istvanek J."/>
            <person name="Nedelnik J."/>
            <person name="Repkova J."/>
        </authorList>
    </citation>
    <scope>NUCLEOTIDE SEQUENCE [LARGE SCALE GENOMIC DNA]</scope>
    <source>
        <strain evidence="3">cv. 10/8</strain>
        <tissue evidence="2">Leaf</tissue>
    </source>
</reference>
<dbReference type="AlphaFoldDB" id="A0A392TSF9"/>
<feature type="region of interest" description="Disordered" evidence="1">
    <location>
        <begin position="63"/>
        <end position="86"/>
    </location>
</feature>
<keyword evidence="3" id="KW-1185">Reference proteome</keyword>
<sequence length="86" mass="9664">RNEKLEAKVLKLDNELIDHRGKQENYVAQAKELGEMQAVLGKAEKYLADLKPSHVEEKKNFEENLGKLKSTMAPAEGEPESTRGLT</sequence>
<evidence type="ECO:0000256" key="1">
    <source>
        <dbReference type="SAM" id="MobiDB-lite"/>
    </source>
</evidence>
<dbReference type="Proteomes" id="UP000265520">
    <property type="component" value="Unassembled WGS sequence"/>
</dbReference>
<dbReference type="EMBL" id="LXQA010625848">
    <property type="protein sequence ID" value="MCI62815.1"/>
    <property type="molecule type" value="Genomic_DNA"/>
</dbReference>
<feature type="non-terminal residue" evidence="2">
    <location>
        <position position="1"/>
    </location>
</feature>
<protein>
    <submittedName>
        <fullName evidence="2">Uncharacterized protein</fullName>
    </submittedName>
</protein>